<dbReference type="Gene3D" id="1.10.10.10">
    <property type="entry name" value="Winged helix-like DNA-binding domain superfamily/Winged helix DNA-binding domain"/>
    <property type="match status" value="1"/>
</dbReference>
<evidence type="ECO:0000256" key="1">
    <source>
        <dbReference type="ARBA" id="ARBA00023015"/>
    </source>
</evidence>
<gene>
    <name evidence="5" type="ORF">K1W69_15940</name>
</gene>
<evidence type="ECO:0000256" key="3">
    <source>
        <dbReference type="ARBA" id="ARBA00023163"/>
    </source>
</evidence>
<dbReference type="InterPro" id="IPR000485">
    <property type="entry name" value="AsnC-type_HTH_dom"/>
</dbReference>
<dbReference type="Pfam" id="PF13404">
    <property type="entry name" value="HTH_AsnC-type"/>
    <property type="match status" value="1"/>
</dbReference>
<dbReference type="InterPro" id="IPR019887">
    <property type="entry name" value="Tscrpt_reg_AsnC/Lrp_C"/>
</dbReference>
<evidence type="ECO:0000313" key="5">
    <source>
        <dbReference type="EMBL" id="MBW8638688.1"/>
    </source>
</evidence>
<comment type="caution">
    <text evidence="5">The sequence shown here is derived from an EMBL/GenBank/DDBJ whole genome shotgun (WGS) entry which is preliminary data.</text>
</comment>
<dbReference type="PANTHER" id="PTHR30154">
    <property type="entry name" value="LEUCINE-RESPONSIVE REGULATORY PROTEIN"/>
    <property type="match status" value="1"/>
</dbReference>
<dbReference type="RefSeq" id="WP_220229992.1">
    <property type="nucleotide sequence ID" value="NZ_JAICBX010000003.1"/>
</dbReference>
<dbReference type="InterPro" id="IPR036388">
    <property type="entry name" value="WH-like_DNA-bd_sf"/>
</dbReference>
<keyword evidence="6" id="KW-1185">Reference proteome</keyword>
<keyword evidence="1" id="KW-0805">Transcription regulation</keyword>
<dbReference type="SUPFAM" id="SSF54909">
    <property type="entry name" value="Dimeric alpha+beta barrel"/>
    <property type="match status" value="1"/>
</dbReference>
<evidence type="ECO:0000313" key="6">
    <source>
        <dbReference type="Proteomes" id="UP001196509"/>
    </source>
</evidence>
<accession>A0AAE2ZLD9</accession>
<keyword evidence="3" id="KW-0804">Transcription</keyword>
<dbReference type="Proteomes" id="UP001196509">
    <property type="component" value="Unassembled WGS sequence"/>
</dbReference>
<reference evidence="5" key="1">
    <citation type="submission" date="2021-08" db="EMBL/GenBank/DDBJ databases">
        <title>Hoeflea bacterium WL0058 sp. nov., isolated from the sediment.</title>
        <authorList>
            <person name="Wang L."/>
            <person name="Zhang D."/>
        </authorList>
    </citation>
    <scope>NUCLEOTIDE SEQUENCE</scope>
    <source>
        <strain evidence="5">WL0058</strain>
    </source>
</reference>
<organism evidence="5 6">
    <name type="scientific">Flavimaribacter sediminis</name>
    <dbReference type="NCBI Taxonomy" id="2865987"/>
    <lineage>
        <taxon>Bacteria</taxon>
        <taxon>Pseudomonadati</taxon>
        <taxon>Pseudomonadota</taxon>
        <taxon>Alphaproteobacteria</taxon>
        <taxon>Hyphomicrobiales</taxon>
        <taxon>Rhizobiaceae</taxon>
        <taxon>Flavimaribacter</taxon>
    </lineage>
</organism>
<dbReference type="GO" id="GO:0043565">
    <property type="term" value="F:sequence-specific DNA binding"/>
    <property type="evidence" value="ECO:0007669"/>
    <property type="project" value="InterPro"/>
</dbReference>
<dbReference type="SUPFAM" id="SSF46785">
    <property type="entry name" value="Winged helix' DNA-binding domain"/>
    <property type="match status" value="1"/>
</dbReference>
<dbReference type="CDD" id="cd00090">
    <property type="entry name" value="HTH_ARSR"/>
    <property type="match status" value="1"/>
</dbReference>
<dbReference type="PANTHER" id="PTHR30154:SF17">
    <property type="entry name" value="DNA-BINDING TRANSCRIPTIONAL ACTIVATOR DECR"/>
    <property type="match status" value="1"/>
</dbReference>
<protein>
    <submittedName>
        <fullName evidence="5">Lrp/AsnC family transcriptional regulator</fullName>
    </submittedName>
</protein>
<dbReference type="AlphaFoldDB" id="A0AAE2ZLD9"/>
<feature type="domain" description="HTH asnC-type" evidence="4">
    <location>
        <begin position="1"/>
        <end position="62"/>
    </location>
</feature>
<dbReference type="GO" id="GO:0005829">
    <property type="term" value="C:cytosol"/>
    <property type="evidence" value="ECO:0007669"/>
    <property type="project" value="TreeGrafter"/>
</dbReference>
<dbReference type="InterPro" id="IPR019888">
    <property type="entry name" value="Tscrpt_reg_AsnC-like"/>
</dbReference>
<name>A0AAE2ZLD9_9HYPH</name>
<dbReference type="InterPro" id="IPR011991">
    <property type="entry name" value="ArsR-like_HTH"/>
</dbReference>
<dbReference type="EMBL" id="JAICBX010000003">
    <property type="protein sequence ID" value="MBW8638688.1"/>
    <property type="molecule type" value="Genomic_DNA"/>
</dbReference>
<dbReference type="InterPro" id="IPR011008">
    <property type="entry name" value="Dimeric_a/b-barrel"/>
</dbReference>
<proteinExistence type="predicted"/>
<keyword evidence="2" id="KW-0238">DNA-binding</keyword>
<dbReference type="InterPro" id="IPR036390">
    <property type="entry name" value="WH_DNA-bd_sf"/>
</dbReference>
<sequence>MDDIDKKILALLQKDCTLPATEIASRVGLSATPCWRRIQKLEEEKFIRSRVALLDSVKLNVDVTAFIAVRTNQHNRAWLDKFEKAVSDMDEVVDFFRLSGDIDYLIRVALPNIKAYDAFYKRLIEKVDMSDVNCMFAMETIKSTTELPLHYAETKLR</sequence>
<evidence type="ECO:0000259" key="4">
    <source>
        <dbReference type="PROSITE" id="PS50956"/>
    </source>
</evidence>
<dbReference type="PROSITE" id="PS50956">
    <property type="entry name" value="HTH_ASNC_2"/>
    <property type="match status" value="1"/>
</dbReference>
<evidence type="ECO:0000256" key="2">
    <source>
        <dbReference type="ARBA" id="ARBA00023125"/>
    </source>
</evidence>
<dbReference type="Gene3D" id="3.30.70.920">
    <property type="match status" value="1"/>
</dbReference>
<dbReference type="SMART" id="SM00344">
    <property type="entry name" value="HTH_ASNC"/>
    <property type="match status" value="1"/>
</dbReference>
<dbReference type="PRINTS" id="PR00033">
    <property type="entry name" value="HTHASNC"/>
</dbReference>
<dbReference type="GO" id="GO:0006355">
    <property type="term" value="P:regulation of DNA-templated transcription"/>
    <property type="evidence" value="ECO:0007669"/>
    <property type="project" value="UniProtKB-ARBA"/>
</dbReference>
<dbReference type="GO" id="GO:0043200">
    <property type="term" value="P:response to amino acid"/>
    <property type="evidence" value="ECO:0007669"/>
    <property type="project" value="TreeGrafter"/>
</dbReference>
<dbReference type="Pfam" id="PF01037">
    <property type="entry name" value="AsnC_trans_reg"/>
    <property type="match status" value="1"/>
</dbReference>